<dbReference type="RefSeq" id="WP_174799548.1">
    <property type="nucleotide sequence ID" value="NZ_BJNQ01000007.1"/>
</dbReference>
<keyword evidence="5 8" id="KW-0812">Transmembrane</keyword>
<feature type="transmembrane region" description="Helical" evidence="8">
    <location>
        <begin position="258"/>
        <end position="278"/>
    </location>
</feature>
<evidence type="ECO:0000256" key="3">
    <source>
        <dbReference type="ARBA" id="ARBA00022475"/>
    </source>
</evidence>
<dbReference type="PANTHER" id="PTHR43357">
    <property type="entry name" value="INNER MEMBRANE ABC TRANSPORTER PERMEASE PROTEIN YDCV"/>
    <property type="match status" value="1"/>
</dbReference>
<accession>A0A4Y4B7Y3</accession>
<feature type="transmembrane region" description="Helical" evidence="8">
    <location>
        <begin position="107"/>
        <end position="129"/>
    </location>
</feature>
<protein>
    <submittedName>
        <fullName evidence="10">Iron ABC transporter permease</fullName>
    </submittedName>
</protein>
<dbReference type="CDD" id="cd06261">
    <property type="entry name" value="TM_PBP2"/>
    <property type="match status" value="2"/>
</dbReference>
<keyword evidence="2 8" id="KW-0813">Transport</keyword>
<dbReference type="Gene3D" id="1.10.3720.10">
    <property type="entry name" value="MetI-like"/>
    <property type="match status" value="2"/>
</dbReference>
<evidence type="ECO:0000256" key="1">
    <source>
        <dbReference type="ARBA" id="ARBA00004429"/>
    </source>
</evidence>
<comment type="subcellular location">
    <subcellularLocation>
        <location evidence="1">Cell inner membrane</location>
        <topology evidence="1">Multi-pass membrane protein</topology>
    </subcellularLocation>
    <subcellularLocation>
        <location evidence="8">Cell membrane</location>
        <topology evidence="8">Multi-pass membrane protein</topology>
    </subcellularLocation>
</comment>
<evidence type="ECO:0000259" key="9">
    <source>
        <dbReference type="PROSITE" id="PS50928"/>
    </source>
</evidence>
<feature type="transmembrane region" description="Helical" evidence="8">
    <location>
        <begin position="401"/>
        <end position="420"/>
    </location>
</feature>
<dbReference type="InterPro" id="IPR035906">
    <property type="entry name" value="MetI-like_sf"/>
</dbReference>
<feature type="transmembrane region" description="Helical" evidence="8">
    <location>
        <begin position="27"/>
        <end position="54"/>
    </location>
</feature>
<proteinExistence type="inferred from homology"/>
<feature type="transmembrane region" description="Helical" evidence="8">
    <location>
        <begin position="432"/>
        <end position="454"/>
    </location>
</feature>
<feature type="transmembrane region" description="Helical" evidence="8">
    <location>
        <begin position="308"/>
        <end position="328"/>
    </location>
</feature>
<feature type="transmembrane region" description="Helical" evidence="8">
    <location>
        <begin position="149"/>
        <end position="177"/>
    </location>
</feature>
<comment type="caution">
    <text evidence="10">The sequence shown here is derived from an EMBL/GenBank/DDBJ whole genome shotgun (WGS) entry which is preliminary data.</text>
</comment>
<dbReference type="GO" id="GO:0005886">
    <property type="term" value="C:plasma membrane"/>
    <property type="evidence" value="ECO:0007669"/>
    <property type="project" value="UniProtKB-SubCell"/>
</dbReference>
<dbReference type="PROSITE" id="PS50928">
    <property type="entry name" value="ABC_TM1"/>
    <property type="match status" value="2"/>
</dbReference>
<feature type="transmembrane region" description="Helical" evidence="8">
    <location>
        <begin position="534"/>
        <end position="552"/>
    </location>
</feature>
<dbReference type="EMBL" id="BJNQ01000007">
    <property type="protein sequence ID" value="GEC75280.1"/>
    <property type="molecule type" value="Genomic_DNA"/>
</dbReference>
<sequence length="556" mass="57175">MTEISTLAAGPASRRARGGGRRTLDGVSILTLVLWLACGAFILLPIGAILVLASRGQQAEVLLQGDVLEAGANSLLSAGVSAVLAVVVGTVFAVLLDRTDLPGRSALRLLALSPLLMPPFVGAIAWLGVAGPTSPLNLWWRDIFGGPLWSIYGADGVIALLTIHSYPIAMLIVSAALRRIPTDLEQAARVGGAGPVRALTSVTIPLLRPALLSSFVLIAVGNLADFGIPSIIGLPERFTTLATLVYRYLQSGTVEDPLAVVATIGVVLLILAVLALVADAMVGRRGWELDSSSTVVERVSLGRARGGLGVAMWLVVLLITVLPLFALLTQTLLRAPGVPLTWDNLTLDHLVRALTTRNALEGAANSVMLAIMAAVICGVVGLAIGLLVARVPSRANRALGAVAVVPQAVPGIVIAVAWLVLAPALGLFNTPWLILAAYVTSFTALVVQAVAAPLSSTPTSAEEAARIGGATRVRALIDISCRMAAPAALSGAVIVAVTAVRELTLSVLLLSPGAQTLGVAIFSFQQAGAFSTAAAWSLIVAVLGLAVIGFAIPKTK</sequence>
<feature type="transmembrane region" description="Helical" evidence="8">
    <location>
        <begin position="74"/>
        <end position="95"/>
    </location>
</feature>
<dbReference type="AlphaFoldDB" id="A0A4Y4B7Y3"/>
<feature type="domain" description="ABC transmembrane type-1" evidence="9">
    <location>
        <begin position="363"/>
        <end position="551"/>
    </location>
</feature>
<evidence type="ECO:0000256" key="8">
    <source>
        <dbReference type="RuleBase" id="RU363032"/>
    </source>
</evidence>
<comment type="similarity">
    <text evidence="8">Belongs to the binding-protein-dependent transport system permease family.</text>
</comment>
<evidence type="ECO:0000256" key="4">
    <source>
        <dbReference type="ARBA" id="ARBA00022519"/>
    </source>
</evidence>
<evidence type="ECO:0000256" key="6">
    <source>
        <dbReference type="ARBA" id="ARBA00022989"/>
    </source>
</evidence>
<gene>
    <name evidence="10" type="ORF">MLI01_14250</name>
</gene>
<dbReference type="PANTHER" id="PTHR43357:SF3">
    <property type="entry name" value="FE(3+)-TRANSPORT SYSTEM PERMEASE PROTEIN FBPB 2"/>
    <property type="match status" value="1"/>
</dbReference>
<dbReference type="Proteomes" id="UP000317410">
    <property type="component" value="Unassembled WGS sequence"/>
</dbReference>
<keyword evidence="7 8" id="KW-0472">Membrane</keyword>
<keyword evidence="6 8" id="KW-1133">Transmembrane helix</keyword>
<reference evidence="10 11" key="1">
    <citation type="submission" date="2019-06" db="EMBL/GenBank/DDBJ databases">
        <title>Whole genome shotgun sequence of Microbacterium liquefaciens NBRC 15037.</title>
        <authorList>
            <person name="Hosoyama A."/>
            <person name="Uohara A."/>
            <person name="Ohji S."/>
            <person name="Ichikawa N."/>
        </authorList>
    </citation>
    <scope>NUCLEOTIDE SEQUENCE [LARGE SCALE GENOMIC DNA]</scope>
    <source>
        <strain evidence="10 11">NBRC 15037</strain>
    </source>
</reference>
<dbReference type="SUPFAM" id="SSF161098">
    <property type="entry name" value="MetI-like"/>
    <property type="match status" value="2"/>
</dbReference>
<feature type="domain" description="ABC transmembrane type-1" evidence="9">
    <location>
        <begin position="71"/>
        <end position="279"/>
    </location>
</feature>
<evidence type="ECO:0000313" key="10">
    <source>
        <dbReference type="EMBL" id="GEC75280.1"/>
    </source>
</evidence>
<organism evidence="10 11">
    <name type="scientific">Microbacterium maritypicum</name>
    <name type="common">Microbacterium liquefaciens</name>
    <dbReference type="NCBI Taxonomy" id="33918"/>
    <lineage>
        <taxon>Bacteria</taxon>
        <taxon>Bacillati</taxon>
        <taxon>Actinomycetota</taxon>
        <taxon>Actinomycetes</taxon>
        <taxon>Micrococcales</taxon>
        <taxon>Microbacteriaceae</taxon>
        <taxon>Microbacterium</taxon>
    </lineage>
</organism>
<dbReference type="GO" id="GO:0055085">
    <property type="term" value="P:transmembrane transport"/>
    <property type="evidence" value="ECO:0007669"/>
    <property type="project" value="InterPro"/>
</dbReference>
<name>A0A4Y4B7Y3_MICMQ</name>
<evidence type="ECO:0000256" key="2">
    <source>
        <dbReference type="ARBA" id="ARBA00022448"/>
    </source>
</evidence>
<feature type="transmembrane region" description="Helical" evidence="8">
    <location>
        <begin position="367"/>
        <end position="389"/>
    </location>
</feature>
<evidence type="ECO:0000256" key="5">
    <source>
        <dbReference type="ARBA" id="ARBA00022692"/>
    </source>
</evidence>
<evidence type="ECO:0000256" key="7">
    <source>
        <dbReference type="ARBA" id="ARBA00023136"/>
    </source>
</evidence>
<dbReference type="Pfam" id="PF00528">
    <property type="entry name" value="BPD_transp_1"/>
    <property type="match status" value="2"/>
</dbReference>
<dbReference type="InterPro" id="IPR000515">
    <property type="entry name" value="MetI-like"/>
</dbReference>
<evidence type="ECO:0000313" key="11">
    <source>
        <dbReference type="Proteomes" id="UP000317410"/>
    </source>
</evidence>
<keyword evidence="4" id="KW-0997">Cell inner membrane</keyword>
<keyword evidence="3" id="KW-1003">Cell membrane</keyword>